<evidence type="ECO:0000256" key="2">
    <source>
        <dbReference type="SAM" id="SignalP"/>
    </source>
</evidence>
<feature type="chain" id="PRO_5034963089" evidence="2">
    <location>
        <begin position="32"/>
        <end position="672"/>
    </location>
</feature>
<dbReference type="EMBL" id="WWBZ02000001">
    <property type="protein sequence ID" value="KAF4313171.1"/>
    <property type="molecule type" value="Genomic_DNA"/>
</dbReference>
<comment type="caution">
    <text evidence="3">The sequence shown here is derived from an EMBL/GenBank/DDBJ whole genome shotgun (WGS) entry which is preliminary data.</text>
</comment>
<feature type="signal peptide" evidence="2">
    <location>
        <begin position="1"/>
        <end position="31"/>
    </location>
</feature>
<sequence>MNCPKLSPLQSRLAASLTALLILLLIYLSLAGPSNLAYAAEIPAPPSVGKNADHNHVRLAGENSLEGFLDAELDARDAGIDEVRYEPEFVGVSRDIIGRQDETYMLLSNNAPGTNTLAAGKTMFYRFENSSVWGNLSDATPGLPEINGKKLMLRGNMEKELRKRDAEEEEEEEEMQEEDGTVVLQKRQGTQTREVYVSVNTCKQPGVNGTTKEEAPPQLTLYVSTSDSNKSPGPDGESRLQSTHTLTGGHASATVNASSNVYIGVAAPSSLPDGYSGDWQFEVAASIDAPYHGYNFREPTDAFVFLVDSDTTSSLFVTDNLTSSDPGDDDYERWMRAGNPFQLFAYSYNMTSIKGVERSYCGLLNAWNEEPTSQISGMTTRGLGHKPKEQFYVQGLNGSTPYHAFPVMYGNSTAAGSGVVGGGGQVWSPVNFTTKADGNCQVIFNMTFCSEVAYAVPSNPNRYNRTELTSLYDEYAEGLYQNFNYSLQQIACNTTNTARYSLARGCDDCAHDYKNWLCAVSIPRCEDFSAPDGWLQPRNIAQSFINGSKLDDTPYIRDPESNATLKDRIYANSSRNAMIDEKVQPGPYKEVLPCEDLCYSLIQSCPASFGFACPVMGKGLERSYGNRLGNGNGNVTCSYLGAVYYVNAGARVGGVVARGLAVAVGLAVWVAL</sequence>
<dbReference type="PANTHER" id="PTHR39142:SF1">
    <property type="entry name" value="AEL197CP"/>
    <property type="match status" value="1"/>
</dbReference>
<dbReference type="GO" id="GO:0098703">
    <property type="term" value="P:calcium ion import across plasma membrane"/>
    <property type="evidence" value="ECO:0007669"/>
    <property type="project" value="InterPro"/>
</dbReference>
<dbReference type="AlphaFoldDB" id="A0A8H4J5L3"/>
<keyword evidence="4" id="KW-1185">Reference proteome</keyword>
<feature type="region of interest" description="Disordered" evidence="1">
    <location>
        <begin position="223"/>
        <end position="251"/>
    </location>
</feature>
<dbReference type="InterPro" id="IPR024338">
    <property type="entry name" value="MID1/Yam8"/>
</dbReference>
<organism evidence="3 4">
    <name type="scientific">Botryosphaeria dothidea</name>
    <dbReference type="NCBI Taxonomy" id="55169"/>
    <lineage>
        <taxon>Eukaryota</taxon>
        <taxon>Fungi</taxon>
        <taxon>Dikarya</taxon>
        <taxon>Ascomycota</taxon>
        <taxon>Pezizomycotina</taxon>
        <taxon>Dothideomycetes</taxon>
        <taxon>Dothideomycetes incertae sedis</taxon>
        <taxon>Botryosphaeriales</taxon>
        <taxon>Botryosphaeriaceae</taxon>
        <taxon>Botryosphaeria</taxon>
    </lineage>
</organism>
<feature type="compositionally biased region" description="Acidic residues" evidence="1">
    <location>
        <begin position="167"/>
        <end position="180"/>
    </location>
</feature>
<dbReference type="OrthoDB" id="5405745at2759"/>
<dbReference type="Pfam" id="PF12929">
    <property type="entry name" value="Mid1"/>
    <property type="match status" value="1"/>
</dbReference>
<name>A0A8H4J5L3_9PEZI</name>
<dbReference type="PANTHER" id="PTHR39142">
    <property type="entry name" value="MID1P"/>
    <property type="match status" value="1"/>
</dbReference>
<evidence type="ECO:0000256" key="1">
    <source>
        <dbReference type="SAM" id="MobiDB-lite"/>
    </source>
</evidence>
<accession>A0A8H4J5L3</accession>
<feature type="region of interest" description="Disordered" evidence="1">
    <location>
        <begin position="160"/>
        <end position="180"/>
    </location>
</feature>
<proteinExistence type="predicted"/>
<evidence type="ECO:0000313" key="4">
    <source>
        <dbReference type="Proteomes" id="UP000572817"/>
    </source>
</evidence>
<keyword evidence="2" id="KW-0732">Signal</keyword>
<protein>
    <submittedName>
        <fullName evidence="3">Calcium channel subunit mid1 protein</fullName>
    </submittedName>
</protein>
<gene>
    <name evidence="3" type="ORF">GTA08_BOTSDO00152</name>
</gene>
<dbReference type="GO" id="GO:0005262">
    <property type="term" value="F:calcium channel activity"/>
    <property type="evidence" value="ECO:0007669"/>
    <property type="project" value="InterPro"/>
</dbReference>
<dbReference type="Proteomes" id="UP000572817">
    <property type="component" value="Unassembled WGS sequence"/>
</dbReference>
<reference evidence="3" key="1">
    <citation type="submission" date="2020-04" db="EMBL/GenBank/DDBJ databases">
        <title>Genome Assembly and Annotation of Botryosphaeria dothidea sdau 11-99, a Latent Pathogen of Apple Fruit Ring Rot in China.</title>
        <authorList>
            <person name="Yu C."/>
            <person name="Diao Y."/>
            <person name="Lu Q."/>
            <person name="Zhao J."/>
            <person name="Cui S."/>
            <person name="Peng C."/>
            <person name="He B."/>
            <person name="Liu H."/>
        </authorList>
    </citation>
    <scope>NUCLEOTIDE SEQUENCE [LARGE SCALE GENOMIC DNA]</scope>
    <source>
        <strain evidence="3">Sdau11-99</strain>
    </source>
</reference>
<evidence type="ECO:0000313" key="3">
    <source>
        <dbReference type="EMBL" id="KAF4313171.1"/>
    </source>
</evidence>